<organism evidence="2 3">
    <name type="scientific">Alkanindiges hydrocarboniclasticus</name>
    <dbReference type="NCBI Taxonomy" id="1907941"/>
    <lineage>
        <taxon>Bacteria</taxon>
        <taxon>Pseudomonadati</taxon>
        <taxon>Pseudomonadota</taxon>
        <taxon>Gammaproteobacteria</taxon>
        <taxon>Moraxellales</taxon>
        <taxon>Moraxellaceae</taxon>
        <taxon>Alkanindiges</taxon>
    </lineage>
</organism>
<keyword evidence="1" id="KW-0472">Membrane</keyword>
<keyword evidence="1" id="KW-0812">Transmembrane</keyword>
<evidence type="ECO:0000256" key="1">
    <source>
        <dbReference type="SAM" id="Phobius"/>
    </source>
</evidence>
<feature type="transmembrane region" description="Helical" evidence="1">
    <location>
        <begin position="5"/>
        <end position="22"/>
    </location>
</feature>
<dbReference type="STRING" id="1907941.BKE30_15015"/>
<dbReference type="AlphaFoldDB" id="A0A1S8CSK9"/>
<sequence>MRWLMYLFALFVTIDMIIIAYWQDSQASIDLNGILFYLLGLPLLVFTISYTASLIYRQLRRIKTESTHEEQSSDLAAQFSSEHSTQVPVYLKVHATALQTSEGDDPADILNALKNYKAAQLDPELVNALGVYILSRRIDISEDEFKYRDWIETDDSAYLAESASPRFKRIGLIVQRLLQTLEPQLCLLSEGMAQASQWHARPDFEQPVLHPAWNGQRDQHITQHTEQVINQMQQWPAQLQISCFLPQSWDEQDQQLITHIVNHVMQQLEFNSDQYAFNPTILDAELSQQKLLEQLFEKIKQDEHNIYLVLGADSILDQEEVDDIIWGQPNYIAAEAGYGLLLSHQNIAIPTLEEISYLHINPDKNNLINLKEEDKTEFISPINPLTHT</sequence>
<name>A0A1S8CSK9_9GAMM</name>
<feature type="transmembrane region" description="Helical" evidence="1">
    <location>
        <begin position="34"/>
        <end position="56"/>
    </location>
</feature>
<dbReference type="Proteomes" id="UP000192132">
    <property type="component" value="Unassembled WGS sequence"/>
</dbReference>
<keyword evidence="1" id="KW-1133">Transmembrane helix</keyword>
<proteinExistence type="predicted"/>
<evidence type="ECO:0000313" key="2">
    <source>
        <dbReference type="EMBL" id="ONG37222.1"/>
    </source>
</evidence>
<dbReference type="EMBL" id="MLCN01000063">
    <property type="protein sequence ID" value="ONG37222.1"/>
    <property type="molecule type" value="Genomic_DNA"/>
</dbReference>
<feature type="non-terminal residue" evidence="2">
    <location>
        <position position="388"/>
    </location>
</feature>
<gene>
    <name evidence="2" type="ORF">BKE30_15015</name>
</gene>
<reference evidence="2 3" key="1">
    <citation type="submission" date="2016-10" db="EMBL/GenBank/DDBJ databases">
        <title>Draft Genome sequence of Alkanindiges sp. strain H1.</title>
        <authorList>
            <person name="Subhash Y."/>
            <person name="Lee S."/>
        </authorList>
    </citation>
    <scope>NUCLEOTIDE SEQUENCE [LARGE SCALE GENOMIC DNA]</scope>
    <source>
        <strain evidence="2 3">H1</strain>
    </source>
</reference>
<accession>A0A1S8CSK9</accession>
<comment type="caution">
    <text evidence="2">The sequence shown here is derived from an EMBL/GenBank/DDBJ whole genome shotgun (WGS) entry which is preliminary data.</text>
</comment>
<keyword evidence="3" id="KW-1185">Reference proteome</keyword>
<protein>
    <submittedName>
        <fullName evidence="2">Uncharacterized protein</fullName>
    </submittedName>
</protein>
<evidence type="ECO:0000313" key="3">
    <source>
        <dbReference type="Proteomes" id="UP000192132"/>
    </source>
</evidence>